<dbReference type="NCBIfam" id="TIGR00655">
    <property type="entry name" value="PurU"/>
    <property type="match status" value="1"/>
</dbReference>
<comment type="caution">
    <text evidence="6">The sequence shown here is derived from an EMBL/GenBank/DDBJ whole genome shotgun (WGS) entry which is preliminary data.</text>
</comment>
<keyword evidence="1 3" id="KW-0554">One-carbon metabolism</keyword>
<evidence type="ECO:0000256" key="3">
    <source>
        <dbReference type="HAMAP-Rule" id="MF_01927"/>
    </source>
</evidence>
<dbReference type="InterPro" id="IPR041729">
    <property type="entry name" value="Formyl-FH4-Hydrolase_C"/>
</dbReference>
<comment type="catalytic activity">
    <reaction evidence="3">
        <text>(6R)-10-formyltetrahydrofolate + H2O = (6S)-5,6,7,8-tetrahydrofolate + formate + H(+)</text>
        <dbReference type="Rhea" id="RHEA:19833"/>
        <dbReference type="ChEBI" id="CHEBI:15377"/>
        <dbReference type="ChEBI" id="CHEBI:15378"/>
        <dbReference type="ChEBI" id="CHEBI:15740"/>
        <dbReference type="ChEBI" id="CHEBI:57453"/>
        <dbReference type="ChEBI" id="CHEBI:195366"/>
        <dbReference type="EC" id="3.5.1.10"/>
    </reaction>
</comment>
<dbReference type="HAMAP" id="MF_01927">
    <property type="entry name" value="PurU"/>
    <property type="match status" value="1"/>
</dbReference>
<evidence type="ECO:0000256" key="4">
    <source>
        <dbReference type="NCBIfam" id="TIGR00655"/>
    </source>
</evidence>
<feature type="domain" description="ACT" evidence="5">
    <location>
        <begin position="19"/>
        <end position="100"/>
    </location>
</feature>
<dbReference type="PANTHER" id="PTHR42706">
    <property type="entry name" value="FORMYLTETRAHYDROFOLATE DEFORMYLASE"/>
    <property type="match status" value="1"/>
</dbReference>
<dbReference type="EC" id="3.5.1.10" evidence="3 4"/>
<dbReference type="PROSITE" id="PS51671">
    <property type="entry name" value="ACT"/>
    <property type="match status" value="1"/>
</dbReference>
<proteinExistence type="inferred from homology"/>
<dbReference type="PIRSF" id="PIRSF036480">
    <property type="entry name" value="FormyFH4_hydr"/>
    <property type="match status" value="1"/>
</dbReference>
<protein>
    <recommendedName>
        <fullName evidence="3 4">Formyltetrahydrofolate deformylase</fullName>
        <ecNumber evidence="3 4">3.5.1.10</ecNumber>
    </recommendedName>
    <alternativeName>
        <fullName evidence="3">Formyl-FH(4) hydrolase</fullName>
    </alternativeName>
</protein>
<dbReference type="InterPro" id="IPR044074">
    <property type="entry name" value="PurU_ACT"/>
</dbReference>
<dbReference type="CDD" id="cd08648">
    <property type="entry name" value="FMT_core_Formyl-FH4-Hydrolase_C"/>
    <property type="match status" value="1"/>
</dbReference>
<reference evidence="6 7" key="1">
    <citation type="submission" date="2024-09" db="EMBL/GenBank/DDBJ databases">
        <authorList>
            <person name="Pan X."/>
        </authorList>
    </citation>
    <scope>NUCLEOTIDE SEQUENCE [LARGE SCALE GENOMIC DNA]</scope>
    <source>
        <strain evidence="6 7">B2969</strain>
    </source>
</reference>
<accession>A0ABW7QCD4</accession>
<dbReference type="Gene3D" id="3.30.70.260">
    <property type="match status" value="1"/>
</dbReference>
<dbReference type="Pfam" id="PF00551">
    <property type="entry name" value="Formyl_trans_N"/>
    <property type="match status" value="1"/>
</dbReference>
<evidence type="ECO:0000259" key="5">
    <source>
        <dbReference type="PROSITE" id="PS51671"/>
    </source>
</evidence>
<keyword evidence="3" id="KW-0658">Purine biosynthesis</keyword>
<comment type="similarity">
    <text evidence="3">Belongs to the PurU family.</text>
</comment>
<gene>
    <name evidence="3 6" type="primary">purU</name>
    <name evidence="6" type="ORF">ACH3VR_19430</name>
</gene>
<name>A0ABW7QCD4_9MICO</name>
<keyword evidence="7" id="KW-1185">Reference proteome</keyword>
<dbReference type="Gene3D" id="3.40.50.170">
    <property type="entry name" value="Formyl transferase, N-terminal domain"/>
    <property type="match status" value="1"/>
</dbReference>
<dbReference type="GO" id="GO:0008864">
    <property type="term" value="F:formyltetrahydrofolate deformylase activity"/>
    <property type="evidence" value="ECO:0007669"/>
    <property type="project" value="UniProtKB-EC"/>
</dbReference>
<dbReference type="EMBL" id="JBIQWL010000010">
    <property type="protein sequence ID" value="MFH8252548.1"/>
    <property type="molecule type" value="Genomic_DNA"/>
</dbReference>
<dbReference type="InterPro" id="IPR002376">
    <property type="entry name" value="Formyl_transf_N"/>
</dbReference>
<dbReference type="RefSeq" id="WP_397557979.1">
    <property type="nucleotide sequence ID" value="NZ_JBIQWL010000010.1"/>
</dbReference>
<sequence>MTLVSPVADTTSDNASRFVLTVSCPNRPGIVRAVTEFIDTRGCSIDEHQQFDDAGGGLFFLRTSFGGTESRRIDELRREFADEVANRHDMSFTLVAADRRPRIGVLVSKEGHCLNDLVYRWRAGDLGGELAVVISNHDILRPMGEAAGLPYLRIPVTAETKAEAERALRAAIDEHDLDVIVLARYMQVLSDEFCRDFRGRVINIHHSFLPGFKGARPYHQAFDRGVKYVGATAHYVTGDLDEGPIIEQEVIRVTHAYDAAGLARVGRDAEALALSRAVRWHCQNRVVLNGTRTVVFS</sequence>
<dbReference type="NCBIfam" id="NF004684">
    <property type="entry name" value="PRK06027.1"/>
    <property type="match status" value="1"/>
</dbReference>
<dbReference type="PANTHER" id="PTHR42706:SF1">
    <property type="entry name" value="FORMYLTETRAHYDROFOLATE DEFORMYLASE 2, MITOCHONDRIAL"/>
    <property type="match status" value="1"/>
</dbReference>
<dbReference type="SUPFAM" id="SSF55021">
    <property type="entry name" value="ACT-like"/>
    <property type="match status" value="1"/>
</dbReference>
<evidence type="ECO:0000313" key="6">
    <source>
        <dbReference type="EMBL" id="MFH8252548.1"/>
    </source>
</evidence>
<feature type="active site" evidence="3">
    <location>
        <position position="241"/>
    </location>
</feature>
<dbReference type="InterPro" id="IPR004810">
    <property type="entry name" value="PurU"/>
</dbReference>
<dbReference type="InterPro" id="IPR002912">
    <property type="entry name" value="ACT_dom"/>
</dbReference>
<dbReference type="PRINTS" id="PR01575">
    <property type="entry name" value="FFH4HYDRLASE"/>
</dbReference>
<organism evidence="6 7">
    <name type="scientific">Microbacterium alkaliflavum</name>
    <dbReference type="NCBI Taxonomy" id="3248839"/>
    <lineage>
        <taxon>Bacteria</taxon>
        <taxon>Bacillati</taxon>
        <taxon>Actinomycetota</taxon>
        <taxon>Actinomycetes</taxon>
        <taxon>Micrococcales</taxon>
        <taxon>Microbacteriaceae</taxon>
        <taxon>Microbacterium</taxon>
    </lineage>
</organism>
<evidence type="ECO:0000313" key="7">
    <source>
        <dbReference type="Proteomes" id="UP001610861"/>
    </source>
</evidence>
<comment type="function">
    <text evidence="3">Catalyzes the hydrolysis of 10-formyltetrahydrofolate (formyl-FH4) to formate and tetrahydrofolate (FH4).</text>
</comment>
<dbReference type="SUPFAM" id="SSF53328">
    <property type="entry name" value="Formyltransferase"/>
    <property type="match status" value="1"/>
</dbReference>
<comment type="pathway">
    <text evidence="3">Purine metabolism; IMP biosynthesis via de novo pathway; formate from 10-formyl-5,6,7,8-tetrahydrofolate: step 1/1.</text>
</comment>
<evidence type="ECO:0000256" key="1">
    <source>
        <dbReference type="ARBA" id="ARBA00022563"/>
    </source>
</evidence>
<dbReference type="CDD" id="cd04875">
    <property type="entry name" value="ACT_F4HF-DF"/>
    <property type="match status" value="1"/>
</dbReference>
<dbReference type="Proteomes" id="UP001610861">
    <property type="component" value="Unassembled WGS sequence"/>
</dbReference>
<evidence type="ECO:0000256" key="2">
    <source>
        <dbReference type="ARBA" id="ARBA00022801"/>
    </source>
</evidence>
<dbReference type="InterPro" id="IPR045865">
    <property type="entry name" value="ACT-like_dom_sf"/>
</dbReference>
<dbReference type="InterPro" id="IPR036477">
    <property type="entry name" value="Formyl_transf_N_sf"/>
</dbReference>
<keyword evidence="2 3" id="KW-0378">Hydrolase</keyword>